<dbReference type="PANTHER" id="PTHR10980">
    <property type="entry name" value="RHO GDP-DISSOCIATION INHIBITOR"/>
    <property type="match status" value="1"/>
</dbReference>
<dbReference type="InterPro" id="IPR014756">
    <property type="entry name" value="Ig_E-set"/>
</dbReference>
<dbReference type="AlphaFoldDB" id="A0A0C9S991"/>
<evidence type="ECO:0000313" key="6">
    <source>
        <dbReference type="EMBL" id="JAG88338.1"/>
    </source>
</evidence>
<dbReference type="PANTHER" id="PTHR10980:SF3">
    <property type="entry name" value="LD16419P"/>
    <property type="match status" value="1"/>
</dbReference>
<evidence type="ECO:0000256" key="4">
    <source>
        <dbReference type="ARBA" id="ARBA00022490"/>
    </source>
</evidence>
<protein>
    <submittedName>
        <fullName evidence="6">TSA: Wollemia nobilis Ref_Wollemi_Transcript_8474_933 transcribed RNA sequence</fullName>
    </submittedName>
</protein>
<dbReference type="PRINTS" id="PR00492">
    <property type="entry name" value="RHOGDI"/>
</dbReference>
<dbReference type="FunFam" id="2.70.50.30:FF:000004">
    <property type="entry name" value="Rho GDP-dissociation inhibitor 1"/>
    <property type="match status" value="1"/>
</dbReference>
<dbReference type="Gene3D" id="2.70.50.30">
    <property type="entry name" value="Coagulation Factor XIII, subunit A, domain 1"/>
    <property type="match status" value="1"/>
</dbReference>
<feature type="region of interest" description="Disordered" evidence="5">
    <location>
        <begin position="1"/>
        <end position="53"/>
    </location>
</feature>
<dbReference type="GO" id="GO:0016020">
    <property type="term" value="C:membrane"/>
    <property type="evidence" value="ECO:0007669"/>
    <property type="project" value="TreeGrafter"/>
</dbReference>
<dbReference type="Pfam" id="PF02115">
    <property type="entry name" value="Rho_GDI"/>
    <property type="match status" value="1"/>
</dbReference>
<keyword evidence="4" id="KW-0963">Cytoplasm</keyword>
<sequence>MNGPSQPGDAAGSSESFQQNRFDRQFSTTSLTSLCDTDDERDTDNYVPGPLLPLKEQLERDKEDESLRRWKEQLLGSLDYDSAEDKVEPEVTFLSMEICCDGREINIPLTIEKRTNNISFAMKEGCNLRVKFNFSVHHNIVSGLTWVNTIWRSGIQVEQNRHMFGTFSPKREPYTHCLEEDMIPTGVLARGTFVTKSKFIDDDGRCHLELDYSFDIVKDW</sequence>
<evidence type="ECO:0000256" key="3">
    <source>
        <dbReference type="ARBA" id="ARBA00022468"/>
    </source>
</evidence>
<evidence type="ECO:0000256" key="1">
    <source>
        <dbReference type="ARBA" id="ARBA00004496"/>
    </source>
</evidence>
<reference evidence="6" key="1">
    <citation type="submission" date="2015-02" db="EMBL/GenBank/DDBJ databases">
        <title>A transcriptome of Wollemia nobilis - a relic of Gondwana.</title>
        <authorList>
            <person name="Chia J.Y."/>
            <person name="Leong Y.S."/>
            <person name="Abdul Karim S."/>
            <person name="Wan Azmi N."/>
            <person name="Hercus R."/>
            <person name="Croft L."/>
        </authorList>
    </citation>
    <scope>NUCLEOTIDE SEQUENCE</scope>
    <source>
        <strain evidence="6">MaeBrown</strain>
        <tissue evidence="6">Leaf</tissue>
    </source>
</reference>
<dbReference type="GO" id="GO:0005096">
    <property type="term" value="F:GTPase activator activity"/>
    <property type="evidence" value="ECO:0007669"/>
    <property type="project" value="UniProtKB-KW"/>
</dbReference>
<keyword evidence="3" id="KW-0343">GTPase activation</keyword>
<name>A0A0C9S991_9CONI</name>
<evidence type="ECO:0000256" key="5">
    <source>
        <dbReference type="SAM" id="MobiDB-lite"/>
    </source>
</evidence>
<dbReference type="SUPFAM" id="SSF81296">
    <property type="entry name" value="E set domains"/>
    <property type="match status" value="1"/>
</dbReference>
<dbReference type="InterPro" id="IPR024792">
    <property type="entry name" value="RhoGDI_dom_sf"/>
</dbReference>
<dbReference type="EMBL" id="GCHU01008423">
    <property type="protein sequence ID" value="JAG88338.1"/>
    <property type="molecule type" value="Transcribed_RNA"/>
</dbReference>
<dbReference type="GO" id="GO:0005094">
    <property type="term" value="F:Rho GDP-dissociation inhibitor activity"/>
    <property type="evidence" value="ECO:0007669"/>
    <property type="project" value="InterPro"/>
</dbReference>
<accession>A0A0C9S991</accession>
<dbReference type="InterPro" id="IPR000406">
    <property type="entry name" value="Rho_GDI"/>
</dbReference>
<proteinExistence type="inferred from homology"/>
<organism evidence="6">
    <name type="scientific">Wollemia nobilis</name>
    <dbReference type="NCBI Taxonomy" id="56998"/>
    <lineage>
        <taxon>Eukaryota</taxon>
        <taxon>Viridiplantae</taxon>
        <taxon>Streptophyta</taxon>
        <taxon>Embryophyta</taxon>
        <taxon>Tracheophyta</taxon>
        <taxon>Spermatophyta</taxon>
        <taxon>Pinopsida</taxon>
        <taxon>Pinidae</taxon>
        <taxon>Conifers II</taxon>
        <taxon>Araucariales</taxon>
        <taxon>Araucariaceae</taxon>
        <taxon>Wollemia</taxon>
    </lineage>
</organism>
<comment type="similarity">
    <text evidence="2">Belongs to the Rho GDI family.</text>
</comment>
<dbReference type="GO" id="GO:0005829">
    <property type="term" value="C:cytosol"/>
    <property type="evidence" value="ECO:0007669"/>
    <property type="project" value="TreeGrafter"/>
</dbReference>
<dbReference type="GO" id="GO:0007266">
    <property type="term" value="P:Rho protein signal transduction"/>
    <property type="evidence" value="ECO:0007669"/>
    <property type="project" value="InterPro"/>
</dbReference>
<comment type="subcellular location">
    <subcellularLocation>
        <location evidence="1">Cytoplasm</location>
    </subcellularLocation>
</comment>
<evidence type="ECO:0000256" key="2">
    <source>
        <dbReference type="ARBA" id="ARBA00009758"/>
    </source>
</evidence>